<reference evidence="2" key="2">
    <citation type="submission" date="2022-10" db="EMBL/GenBank/DDBJ databases">
        <authorList>
            <consortium name="ENA_rothamsted_submissions"/>
            <consortium name="culmorum"/>
            <person name="King R."/>
        </authorList>
    </citation>
    <scope>NUCLEOTIDE SEQUENCE</scope>
</reference>
<feature type="chain" id="PRO_5040368772" description="MBF2" evidence="1">
    <location>
        <begin position="18"/>
        <end position="112"/>
    </location>
</feature>
<dbReference type="OrthoDB" id="7374636at2759"/>
<sequence length="112" mass="12615">MRLYIGFLLVVVAVVECGHTFIGTNVQRPQVYHNMVRYDSLVFRKRIENLYYTLPALPANAGRAIQGILAYDLSNSDASANVTQGGIGYNYVNLRMKSSRGKSLKFDIYIYA</sequence>
<dbReference type="Proteomes" id="UP001153714">
    <property type="component" value="Chromosome 3"/>
</dbReference>
<dbReference type="Pfam" id="PF15868">
    <property type="entry name" value="MBF2"/>
    <property type="match status" value="1"/>
</dbReference>
<feature type="signal peptide" evidence="1">
    <location>
        <begin position="1"/>
        <end position="17"/>
    </location>
</feature>
<evidence type="ECO:0000256" key="1">
    <source>
        <dbReference type="SAM" id="SignalP"/>
    </source>
</evidence>
<name>A0A9N9R6Z6_9NEOP</name>
<dbReference type="InterPro" id="IPR031734">
    <property type="entry name" value="MBF2"/>
</dbReference>
<evidence type="ECO:0000313" key="2">
    <source>
        <dbReference type="EMBL" id="CAG9790812.1"/>
    </source>
</evidence>
<protein>
    <recommendedName>
        <fullName evidence="4">MBF2</fullName>
    </recommendedName>
</protein>
<evidence type="ECO:0000313" key="3">
    <source>
        <dbReference type="Proteomes" id="UP001153714"/>
    </source>
</evidence>
<evidence type="ECO:0008006" key="4">
    <source>
        <dbReference type="Google" id="ProtNLM"/>
    </source>
</evidence>
<gene>
    <name evidence="2" type="ORF">DIATSA_LOCUS8463</name>
</gene>
<keyword evidence="1" id="KW-0732">Signal</keyword>
<proteinExistence type="predicted"/>
<reference evidence="2" key="1">
    <citation type="submission" date="2021-12" db="EMBL/GenBank/DDBJ databases">
        <authorList>
            <person name="King R."/>
        </authorList>
    </citation>
    <scope>NUCLEOTIDE SEQUENCE</scope>
</reference>
<accession>A0A9N9R6Z6</accession>
<dbReference type="EMBL" id="OU893334">
    <property type="protein sequence ID" value="CAG9790812.1"/>
    <property type="molecule type" value="Genomic_DNA"/>
</dbReference>
<dbReference type="AlphaFoldDB" id="A0A9N9R6Z6"/>
<keyword evidence="3" id="KW-1185">Reference proteome</keyword>
<organism evidence="2 3">
    <name type="scientific">Diatraea saccharalis</name>
    <name type="common">sugarcane borer</name>
    <dbReference type="NCBI Taxonomy" id="40085"/>
    <lineage>
        <taxon>Eukaryota</taxon>
        <taxon>Metazoa</taxon>
        <taxon>Ecdysozoa</taxon>
        <taxon>Arthropoda</taxon>
        <taxon>Hexapoda</taxon>
        <taxon>Insecta</taxon>
        <taxon>Pterygota</taxon>
        <taxon>Neoptera</taxon>
        <taxon>Endopterygota</taxon>
        <taxon>Lepidoptera</taxon>
        <taxon>Glossata</taxon>
        <taxon>Ditrysia</taxon>
        <taxon>Pyraloidea</taxon>
        <taxon>Crambidae</taxon>
        <taxon>Crambinae</taxon>
        <taxon>Diatraea</taxon>
    </lineage>
</organism>